<comment type="caution">
    <text evidence="7">The sequence shown here is derived from an EMBL/GenBank/DDBJ whole genome shotgun (WGS) entry which is preliminary data.</text>
</comment>
<evidence type="ECO:0000256" key="5">
    <source>
        <dbReference type="ARBA" id="ARBA00023136"/>
    </source>
</evidence>
<feature type="transmembrane region" description="Helical" evidence="6">
    <location>
        <begin position="64"/>
        <end position="83"/>
    </location>
</feature>
<dbReference type="PANTHER" id="PTHR34857">
    <property type="entry name" value="SLL0384 PROTEIN"/>
    <property type="match status" value="1"/>
</dbReference>
<comment type="subcellular location">
    <subcellularLocation>
        <location evidence="1">Membrane</location>
        <topology evidence="1">Multi-pass membrane protein</topology>
    </subcellularLocation>
</comment>
<accession>A0A4S4FVH2</accession>
<dbReference type="PANTHER" id="PTHR34857:SF2">
    <property type="entry name" value="SLL0384 PROTEIN"/>
    <property type="match status" value="1"/>
</dbReference>
<evidence type="ECO:0000256" key="6">
    <source>
        <dbReference type="SAM" id="Phobius"/>
    </source>
</evidence>
<feature type="transmembrane region" description="Helical" evidence="6">
    <location>
        <begin position="15"/>
        <end position="33"/>
    </location>
</feature>
<evidence type="ECO:0000256" key="4">
    <source>
        <dbReference type="ARBA" id="ARBA00022989"/>
    </source>
</evidence>
<evidence type="ECO:0000313" key="8">
    <source>
        <dbReference type="Proteomes" id="UP000307380"/>
    </source>
</evidence>
<keyword evidence="2" id="KW-1003">Cell membrane</keyword>
<reference evidence="7 8" key="1">
    <citation type="submission" date="2019-04" db="EMBL/GenBank/DDBJ databases">
        <authorList>
            <person name="Jiang L."/>
        </authorList>
    </citation>
    <scope>NUCLEOTIDE SEQUENCE [LARGE SCALE GENOMIC DNA]</scope>
    <source>
        <strain evidence="7 8">YIM 131861</strain>
    </source>
</reference>
<sequence>MIALYHPGRSLLHRAPALLKLALLAASVTVVALPREPWQLAVAAGITIVLFLVAAVPVRLAARGVAPVLWLLLVAVPLNAWFSGWESAAVMAGRVITAVALAALFTITTTVTAVLGAMTTLLRPFPFIDADRVGLMMALTIRAVPLLAAIVGSVIEARKARGLERSLRAIAVPVIVRSLQTADELGEALIARGVDD</sequence>
<dbReference type="RefSeq" id="WP_136421789.1">
    <property type="nucleotide sequence ID" value="NZ_SSSN01000003.1"/>
</dbReference>
<feature type="transmembrane region" description="Helical" evidence="6">
    <location>
        <begin position="95"/>
        <end position="121"/>
    </location>
</feature>
<evidence type="ECO:0000256" key="3">
    <source>
        <dbReference type="ARBA" id="ARBA00022692"/>
    </source>
</evidence>
<keyword evidence="4 6" id="KW-1133">Transmembrane helix</keyword>
<dbReference type="AlphaFoldDB" id="A0A4S4FVH2"/>
<dbReference type="InterPro" id="IPR003339">
    <property type="entry name" value="ABC/ECF_trnsptr_transmembrane"/>
</dbReference>
<dbReference type="EMBL" id="SSSN01000003">
    <property type="protein sequence ID" value="THG34899.1"/>
    <property type="molecule type" value="Genomic_DNA"/>
</dbReference>
<dbReference type="Pfam" id="PF02361">
    <property type="entry name" value="CbiQ"/>
    <property type="match status" value="1"/>
</dbReference>
<feature type="transmembrane region" description="Helical" evidence="6">
    <location>
        <begin position="133"/>
        <end position="155"/>
    </location>
</feature>
<dbReference type="CDD" id="cd16914">
    <property type="entry name" value="EcfT"/>
    <property type="match status" value="1"/>
</dbReference>
<evidence type="ECO:0000313" key="7">
    <source>
        <dbReference type="EMBL" id="THG34899.1"/>
    </source>
</evidence>
<feature type="transmembrane region" description="Helical" evidence="6">
    <location>
        <begin position="40"/>
        <end position="58"/>
    </location>
</feature>
<evidence type="ECO:0000256" key="2">
    <source>
        <dbReference type="ARBA" id="ARBA00022475"/>
    </source>
</evidence>
<dbReference type="InterPro" id="IPR051611">
    <property type="entry name" value="ECF_transporter_component"/>
</dbReference>
<dbReference type="Proteomes" id="UP000307380">
    <property type="component" value="Unassembled WGS sequence"/>
</dbReference>
<organism evidence="7 8">
    <name type="scientific">Orlajensenia flava</name>
    <dbReference type="NCBI Taxonomy" id="2565934"/>
    <lineage>
        <taxon>Bacteria</taxon>
        <taxon>Bacillati</taxon>
        <taxon>Actinomycetota</taxon>
        <taxon>Actinomycetes</taxon>
        <taxon>Micrococcales</taxon>
        <taxon>Microbacteriaceae</taxon>
        <taxon>Orlajensenia</taxon>
    </lineage>
</organism>
<keyword evidence="8" id="KW-1185">Reference proteome</keyword>
<evidence type="ECO:0000256" key="1">
    <source>
        <dbReference type="ARBA" id="ARBA00004141"/>
    </source>
</evidence>
<name>A0A4S4FVH2_9MICO</name>
<dbReference type="OrthoDB" id="509049at2"/>
<gene>
    <name evidence="7" type="ORF">E6C70_02100</name>
</gene>
<keyword evidence="3 6" id="KW-0812">Transmembrane</keyword>
<keyword evidence="5 6" id="KW-0472">Membrane</keyword>
<proteinExistence type="predicted"/>
<dbReference type="GO" id="GO:0005886">
    <property type="term" value="C:plasma membrane"/>
    <property type="evidence" value="ECO:0007669"/>
    <property type="project" value="UniProtKB-ARBA"/>
</dbReference>
<protein>
    <submittedName>
        <fullName evidence="7">Energy-coupling factor transporter transmembrane protein EcfT</fullName>
    </submittedName>
</protein>